<dbReference type="EMBL" id="DMZY01000167">
    <property type="protein sequence ID" value="HAV92636.1"/>
    <property type="molecule type" value="Genomic_DNA"/>
</dbReference>
<keyword evidence="1" id="KW-0472">Membrane</keyword>
<keyword evidence="1" id="KW-0812">Transmembrane</keyword>
<sequence>MKEKILYIVLAVSVGINVGFLSSLIYINSHRPGINCPPHEFENRPDQFEKFRIMLDSVNMTNEPYFFAVEDARGKLFETLKSDNPDTHIVDSLLGRISMIQNDMEKNIVRNVIRLKNELPESDKRMLIDFLERRNQHLKSIKKTTNK</sequence>
<organism evidence="2 3">
    <name type="scientific">candidate division WOR-3 bacterium</name>
    <dbReference type="NCBI Taxonomy" id="2052148"/>
    <lineage>
        <taxon>Bacteria</taxon>
        <taxon>Bacteria division WOR-3</taxon>
    </lineage>
</organism>
<evidence type="ECO:0000313" key="3">
    <source>
        <dbReference type="Proteomes" id="UP000264062"/>
    </source>
</evidence>
<protein>
    <recommendedName>
        <fullName evidence="4">Periplasmic heavy metal sensor</fullName>
    </recommendedName>
</protein>
<name>A0A350HAS0_UNCW3</name>
<evidence type="ECO:0000313" key="2">
    <source>
        <dbReference type="EMBL" id="HAV92636.1"/>
    </source>
</evidence>
<evidence type="ECO:0000256" key="1">
    <source>
        <dbReference type="SAM" id="Phobius"/>
    </source>
</evidence>
<comment type="caution">
    <text evidence="2">The sequence shown here is derived from an EMBL/GenBank/DDBJ whole genome shotgun (WGS) entry which is preliminary data.</text>
</comment>
<reference evidence="2 3" key="1">
    <citation type="journal article" date="2018" name="Nat. Biotechnol.">
        <title>A standardized bacterial taxonomy based on genome phylogeny substantially revises the tree of life.</title>
        <authorList>
            <person name="Parks D.H."/>
            <person name="Chuvochina M."/>
            <person name="Waite D.W."/>
            <person name="Rinke C."/>
            <person name="Skarshewski A."/>
            <person name="Chaumeil P.A."/>
            <person name="Hugenholtz P."/>
        </authorList>
    </citation>
    <scope>NUCLEOTIDE SEQUENCE [LARGE SCALE GENOMIC DNA]</scope>
    <source>
        <strain evidence="2">UBA9956</strain>
    </source>
</reference>
<dbReference type="Gene3D" id="1.20.120.1490">
    <property type="match status" value="1"/>
</dbReference>
<keyword evidence="1" id="KW-1133">Transmembrane helix</keyword>
<feature type="transmembrane region" description="Helical" evidence="1">
    <location>
        <begin position="5"/>
        <end position="27"/>
    </location>
</feature>
<gene>
    <name evidence="2" type="ORF">DCW38_05585</name>
</gene>
<evidence type="ECO:0008006" key="4">
    <source>
        <dbReference type="Google" id="ProtNLM"/>
    </source>
</evidence>
<dbReference type="Proteomes" id="UP000264062">
    <property type="component" value="Unassembled WGS sequence"/>
</dbReference>
<accession>A0A350HAS0</accession>
<proteinExistence type="predicted"/>
<dbReference type="AlphaFoldDB" id="A0A350HAS0"/>